<dbReference type="Proteomes" id="UP000240996">
    <property type="component" value="Unassembled WGS sequence"/>
</dbReference>
<name>A0A2T4YP61_9SPHN</name>
<evidence type="ECO:0000313" key="3">
    <source>
        <dbReference type="Proteomes" id="UP000240996"/>
    </source>
</evidence>
<organism evidence="2 3">
    <name type="scientific">Sphingomonas aerolata</name>
    <dbReference type="NCBI Taxonomy" id="185951"/>
    <lineage>
        <taxon>Bacteria</taxon>
        <taxon>Pseudomonadati</taxon>
        <taxon>Pseudomonadota</taxon>
        <taxon>Alphaproteobacteria</taxon>
        <taxon>Sphingomonadales</taxon>
        <taxon>Sphingomonadaceae</taxon>
        <taxon>Sphingomonas</taxon>
    </lineage>
</organism>
<reference evidence="2 3" key="1">
    <citation type="submission" date="2018-04" db="EMBL/GenBank/DDBJ databases">
        <title>Genomic Encyclopedia of Type Strains, Phase III (KMG-III): the genomes of soil and plant-associated and newly described type strains.</title>
        <authorList>
            <person name="Whitman W."/>
        </authorList>
    </citation>
    <scope>NUCLEOTIDE SEQUENCE [LARGE SCALE GENOMIC DNA]</scope>
    <source>
        <strain evidence="2 3">NW12</strain>
    </source>
</reference>
<evidence type="ECO:0000256" key="1">
    <source>
        <dbReference type="SAM" id="MobiDB-lite"/>
    </source>
</evidence>
<accession>A0A2T4YP61</accession>
<evidence type="ECO:0000313" key="2">
    <source>
        <dbReference type="EMBL" id="PTM45287.1"/>
    </source>
</evidence>
<protein>
    <submittedName>
        <fullName evidence="2">Uncharacterized protein</fullName>
    </submittedName>
</protein>
<proteinExistence type="predicted"/>
<dbReference type="EMBL" id="PZZN01000002">
    <property type="protein sequence ID" value="PTM45287.1"/>
    <property type="molecule type" value="Genomic_DNA"/>
</dbReference>
<sequence length="151" mass="16526">MNLTPRGHVSVSAVGVVDEPVDAPERLRVTGVIFESTDHPLDPMAPTACRLGVQPRSYARAWCLRLRPRARSALGAPGTDNARSLDLVIVGRLSSWGPSHTARQSHAGCRACRQRRWSKTRVRCFGRRAGMRGDRCPSPTSRGAYGHTGRD</sequence>
<gene>
    <name evidence="2" type="ORF">C8J24_1502</name>
</gene>
<keyword evidence="3" id="KW-1185">Reference proteome</keyword>
<dbReference type="AlphaFoldDB" id="A0A2T4YP61"/>
<feature type="region of interest" description="Disordered" evidence="1">
    <location>
        <begin position="132"/>
        <end position="151"/>
    </location>
</feature>
<comment type="caution">
    <text evidence="2">The sequence shown here is derived from an EMBL/GenBank/DDBJ whole genome shotgun (WGS) entry which is preliminary data.</text>
</comment>